<dbReference type="SUPFAM" id="SSF50729">
    <property type="entry name" value="PH domain-like"/>
    <property type="match status" value="1"/>
</dbReference>
<evidence type="ECO:0000259" key="2">
    <source>
        <dbReference type="PROSITE" id="PS50003"/>
    </source>
</evidence>
<feature type="compositionally biased region" description="Polar residues" evidence="1">
    <location>
        <begin position="337"/>
        <end position="349"/>
    </location>
</feature>
<dbReference type="PROSITE" id="PS50003">
    <property type="entry name" value="PH_DOMAIN"/>
    <property type="match status" value="1"/>
</dbReference>
<dbReference type="VEuPathDB" id="VectorBase:GPPI045400"/>
<feature type="domain" description="PH" evidence="2">
    <location>
        <begin position="1434"/>
        <end position="1548"/>
    </location>
</feature>
<feature type="compositionally biased region" description="Polar residues" evidence="1">
    <location>
        <begin position="420"/>
        <end position="430"/>
    </location>
</feature>
<dbReference type="EMBL" id="JXJN01023310">
    <property type="status" value="NOT_ANNOTATED_CDS"/>
    <property type="molecule type" value="Genomic_DNA"/>
</dbReference>
<dbReference type="GO" id="GO:0000281">
    <property type="term" value="P:mitotic cytokinesis"/>
    <property type="evidence" value="ECO:0007669"/>
    <property type="project" value="TreeGrafter"/>
</dbReference>
<reference evidence="3" key="2">
    <citation type="submission" date="2020-05" db="UniProtKB">
        <authorList>
            <consortium name="EnsemblMetazoa"/>
        </authorList>
    </citation>
    <scope>IDENTIFICATION</scope>
    <source>
        <strain evidence="3">IAEA</strain>
    </source>
</reference>
<dbReference type="SMART" id="SM00233">
    <property type="entry name" value="PH"/>
    <property type="match status" value="1"/>
</dbReference>
<feature type="region of interest" description="Disordered" evidence="1">
    <location>
        <begin position="291"/>
        <end position="380"/>
    </location>
</feature>
<feature type="compositionally biased region" description="Polar residues" evidence="1">
    <location>
        <begin position="368"/>
        <end position="378"/>
    </location>
</feature>
<feature type="compositionally biased region" description="Basic residues" evidence="1">
    <location>
        <begin position="1"/>
        <end position="14"/>
    </location>
</feature>
<dbReference type="GO" id="GO:0005826">
    <property type="term" value="C:actomyosin contractile ring"/>
    <property type="evidence" value="ECO:0007669"/>
    <property type="project" value="TreeGrafter"/>
</dbReference>
<dbReference type="Pfam" id="PF00169">
    <property type="entry name" value="PH"/>
    <property type="match status" value="1"/>
</dbReference>
<feature type="compositionally biased region" description="Basic and acidic residues" evidence="1">
    <location>
        <begin position="460"/>
        <end position="473"/>
    </location>
</feature>
<feature type="region of interest" description="Disordered" evidence="1">
    <location>
        <begin position="992"/>
        <end position="1060"/>
    </location>
</feature>
<feature type="compositionally biased region" description="Basic residues" evidence="1">
    <location>
        <begin position="321"/>
        <end position="336"/>
    </location>
</feature>
<dbReference type="PANTHER" id="PTHR21538">
    <property type="entry name" value="ANILLIN/RHOTEKIN RTKN"/>
    <property type="match status" value="1"/>
</dbReference>
<sequence length="1649" mass="187671">MTNSKTRKTGKRSTRNSEFNQEHVTMNDIERDELDGGHSAWVSKDNNCTTSEFLDDDDDDDSDEIVHDDDTTTTFSLQECMDEFRARRINRISSQCRHTREGKEKLLGDNLDEDLDLINENLTNKEQERKCKPCKDGFCYCFTSDSGEGGGRGTCQALRQPRRNRRSDINQQNKSLSRRGDEPRASAKAKVPQKYENPAKALSSAKRSNDAFFTATSHLEASGKDEPLIHIIQELRGNCVISKVRVNKHKVPGNLRSMKSTTRSTESKEALFIPIEPHPKTQKGTCHRAPFEPHTPTAPPLEKISERETPVTVTSGLTGRTQRRHKSGGTLLKKRLSSTAQRTYKSHNINEPPPKPPRSSVSFEEKSSAVTFTSTSPSVREAERVVDEFLAKRGYVYGADSNKKESTEIFRKKGVKPKRSQQMLTNNNYGSDKKSDPLSKKDKGSKRLQPQYPSLSDIEQESRSYGENEKHISELKEKRTKDICIGWNEPKIKEMLNYDSNANRKQFRSTATQAEPQQPFNSHKIDLDTVDGGVKRNLATNIENKDTPTKFQLLGTPQNAKMRSSSQKFIWSEQWRNLSPWSSKQSHSNKHNESAKSNLSSSSKAFLKTSKQKILRLVSPKKENKERINMQIRKTPGRNVGIQTSPQSLRRANSLSQSPPGSYHSPAESVRNTITNSRETTARFNFNRIVHSPVKKTTCCSHQAAISSDLKRGKVCDSNGTQLKERTYRSFNTDLDQDVTLSKMSYILSNIRAKLEANDQHAIRTFQELERRDIRYSGFDCTDGEHRDRQRTCVEIHTDLPRAQNFDLCNEPIYSEIEEHSIHVLGSPHYGNHTGVEKLNEKTNPEDLYAKVNKNKSARTTVAKSKPIALGKFLHDSLQQKNLQGAQFEPSTSERKLVRRGTQSRSMNNVFVREHKSPPRSTYVSKSELSLYRSDLFLANLCRSELIVDDLFQERLVRVENDKSNRNNEADYQLLSNDSDQVAKLESVSMRSNSVSYASPNNDTYAENDVNENSTTTDSNLGMSAIASPSSHNQSTPKKQKSFTTKDSTLRNEPDDDDTHATLMTRSELSCSQNVSIECARLHDPPNSTTQSLNNFSRSQSYCTASSLGKFIRYRRMKNVLQKSFRKSKHFVRTEARRLSMSFSFSGVKDRSTTSRQECGPGMPDSFRNGCDSYSLESNLYLETLFSLDETAPVTEQLAKAVSICRLVPELEVSPEMVEAERLLLYSTLKFERRLFELKPPLKGDQVLMRFYIDDMFLKIHPNGNQDMFFNYFYIVTFECGGVIKSTQSVEYQNGCVSFTDCGIEFTLCPTIMQARSVEEELTVRCNIFMLRLRKVSTLSLEPRRSTSKWNASCASLSSSTNEIVSRFRLNASFSLNALDFAPYEYVPQETNNSERLCLRASGTCNIPLVHQTTSNNLKEDIQLNGRAEIRYPKRAKSGFLNVEDPHTQHNWNRRWCNLDGLCMRVWQDENYIDKAPLLSLDLRNTSPNFQLPLTVAYPELCARPRSFCLRYDLDPQPNECCATKVFFSADNQEALTSWLLHLNFVLDFLSKWPGETTANCSLLIRKIADLGTLELNTIKLCDFPVCKESIAEFFSKLRRLQEMMLKAFVVCLIFVPLVFKEKSCANQARNRCLGLKLWLRLAGHECDD</sequence>
<protein>
    <recommendedName>
        <fullName evidence="2">PH domain-containing protein</fullName>
    </recommendedName>
</protein>
<dbReference type="InterPro" id="IPR001849">
    <property type="entry name" value="PH_domain"/>
</dbReference>
<dbReference type="Proteomes" id="UP000092460">
    <property type="component" value="Unassembled WGS sequence"/>
</dbReference>
<organism evidence="3 4">
    <name type="scientific">Glossina palpalis gambiensis</name>
    <dbReference type="NCBI Taxonomy" id="67801"/>
    <lineage>
        <taxon>Eukaryota</taxon>
        <taxon>Metazoa</taxon>
        <taxon>Ecdysozoa</taxon>
        <taxon>Arthropoda</taxon>
        <taxon>Hexapoda</taxon>
        <taxon>Insecta</taxon>
        <taxon>Pterygota</taxon>
        <taxon>Neoptera</taxon>
        <taxon>Endopterygota</taxon>
        <taxon>Diptera</taxon>
        <taxon>Brachycera</taxon>
        <taxon>Muscomorpha</taxon>
        <taxon>Hippoboscoidea</taxon>
        <taxon>Glossinidae</taxon>
        <taxon>Glossina</taxon>
    </lineage>
</organism>
<dbReference type="GO" id="GO:0000915">
    <property type="term" value="P:actomyosin contractile ring assembly"/>
    <property type="evidence" value="ECO:0007669"/>
    <property type="project" value="TreeGrafter"/>
</dbReference>
<feature type="region of interest" description="Disordered" evidence="1">
    <location>
        <begin position="159"/>
        <end position="206"/>
    </location>
</feature>
<feature type="compositionally biased region" description="Polar residues" evidence="1">
    <location>
        <begin position="992"/>
        <end position="1047"/>
    </location>
</feature>
<feature type="compositionally biased region" description="Polar residues" evidence="1">
    <location>
        <begin position="641"/>
        <end position="660"/>
    </location>
</feature>
<dbReference type="EMBL" id="JXJN01023309">
    <property type="status" value="NOT_ANNOTATED_CDS"/>
    <property type="molecule type" value="Genomic_DNA"/>
</dbReference>
<accession>A0A1B0BZV8</accession>
<proteinExistence type="predicted"/>
<feature type="compositionally biased region" description="Basic and acidic residues" evidence="1">
    <location>
        <begin position="431"/>
        <end position="442"/>
    </location>
</feature>
<dbReference type="PANTHER" id="PTHR21538:SF23">
    <property type="entry name" value="ANILLIN"/>
    <property type="match status" value="1"/>
</dbReference>
<feature type="region of interest" description="Disordered" evidence="1">
    <location>
        <begin position="580"/>
        <end position="604"/>
    </location>
</feature>
<dbReference type="STRING" id="67801.A0A1B0BZV8"/>
<keyword evidence="4" id="KW-1185">Reference proteome</keyword>
<evidence type="ECO:0000313" key="3">
    <source>
        <dbReference type="EnsemblMetazoa" id="GPPI045400-PA"/>
    </source>
</evidence>
<name>A0A1B0BZV8_9MUSC</name>
<feature type="compositionally biased region" description="Low complexity" evidence="1">
    <location>
        <begin position="595"/>
        <end position="604"/>
    </location>
</feature>
<feature type="region of interest" description="Disordered" evidence="1">
    <location>
        <begin position="1"/>
        <end position="45"/>
    </location>
</feature>
<feature type="region of interest" description="Disordered" evidence="1">
    <location>
        <begin position="633"/>
        <end position="670"/>
    </location>
</feature>
<reference evidence="4" key="1">
    <citation type="submission" date="2015-01" db="EMBL/GenBank/DDBJ databases">
        <authorList>
            <person name="Aksoy S."/>
            <person name="Warren W."/>
            <person name="Wilson R.K."/>
        </authorList>
    </citation>
    <scope>NUCLEOTIDE SEQUENCE [LARGE SCALE GENOMIC DNA]</scope>
    <source>
        <strain evidence="4">IAEA</strain>
    </source>
</reference>
<dbReference type="Gene3D" id="2.30.29.30">
    <property type="entry name" value="Pleckstrin-homology domain (PH domain)/Phosphotyrosine-binding domain (PTB)"/>
    <property type="match status" value="1"/>
</dbReference>
<dbReference type="GO" id="GO:0031106">
    <property type="term" value="P:septin ring organization"/>
    <property type="evidence" value="ECO:0007669"/>
    <property type="project" value="TreeGrafter"/>
</dbReference>
<dbReference type="InterPro" id="IPR051364">
    <property type="entry name" value="Cytokinesis/Rho-signaling"/>
</dbReference>
<evidence type="ECO:0000256" key="1">
    <source>
        <dbReference type="SAM" id="MobiDB-lite"/>
    </source>
</evidence>
<feature type="region of interest" description="Disordered" evidence="1">
    <location>
        <begin position="411"/>
        <end position="473"/>
    </location>
</feature>
<feature type="compositionally biased region" description="Polar residues" evidence="1">
    <location>
        <begin position="311"/>
        <end position="320"/>
    </location>
</feature>
<evidence type="ECO:0000313" key="4">
    <source>
        <dbReference type="Proteomes" id="UP000092460"/>
    </source>
</evidence>
<dbReference type="EnsemblMetazoa" id="GPPI045400-RA">
    <property type="protein sequence ID" value="GPPI045400-PA"/>
    <property type="gene ID" value="GPPI045400"/>
</dbReference>
<dbReference type="InterPro" id="IPR011993">
    <property type="entry name" value="PH-like_dom_sf"/>
</dbReference>